<keyword evidence="6 10" id="KW-0833">Ubl conjugation pathway</keyword>
<dbReference type="InterPro" id="IPR055194">
    <property type="entry name" value="UBR1-like_WH"/>
</dbReference>
<feature type="domain" description="UBR-type" evidence="11">
    <location>
        <begin position="73"/>
        <end position="145"/>
    </location>
</feature>
<organism evidence="12 13">
    <name type="scientific">[Candida] arabinofermentans NRRL YB-2248</name>
    <dbReference type="NCBI Taxonomy" id="983967"/>
    <lineage>
        <taxon>Eukaryota</taxon>
        <taxon>Fungi</taxon>
        <taxon>Dikarya</taxon>
        <taxon>Ascomycota</taxon>
        <taxon>Saccharomycotina</taxon>
        <taxon>Pichiomycetes</taxon>
        <taxon>Pichiales</taxon>
        <taxon>Pichiaceae</taxon>
        <taxon>Ogataea</taxon>
        <taxon>Ogataea/Candida clade</taxon>
    </lineage>
</organism>
<keyword evidence="4 10" id="KW-0479">Metal-binding</keyword>
<evidence type="ECO:0000259" key="11">
    <source>
        <dbReference type="PROSITE" id="PS51157"/>
    </source>
</evidence>
<dbReference type="Pfam" id="PF18995">
    <property type="entry name" value="PRT6_C"/>
    <property type="match status" value="1"/>
</dbReference>
<evidence type="ECO:0000256" key="9">
    <source>
        <dbReference type="PROSITE-ProRule" id="PRU00508"/>
    </source>
</evidence>
<protein>
    <recommendedName>
        <fullName evidence="10">E3 ubiquitin-protein ligase</fullName>
        <ecNumber evidence="10">2.3.2.27</ecNumber>
    </recommendedName>
</protein>
<evidence type="ECO:0000256" key="6">
    <source>
        <dbReference type="ARBA" id="ARBA00022786"/>
    </source>
</evidence>
<dbReference type="OrthoDB" id="26387at2759"/>
<dbReference type="GO" id="GO:0008270">
    <property type="term" value="F:zinc ion binding"/>
    <property type="evidence" value="ECO:0007669"/>
    <property type="project" value="UniProtKB-UniRule"/>
</dbReference>
<dbReference type="GO" id="GO:0071596">
    <property type="term" value="P:ubiquitin-dependent protein catabolic process via the N-end rule pathway"/>
    <property type="evidence" value="ECO:0007669"/>
    <property type="project" value="UniProtKB-UniRule"/>
</dbReference>
<dbReference type="CDD" id="cd19673">
    <property type="entry name" value="UBR-box_UBR3"/>
    <property type="match status" value="1"/>
</dbReference>
<dbReference type="SMART" id="SM00396">
    <property type="entry name" value="ZnF_UBR1"/>
    <property type="match status" value="1"/>
</dbReference>
<dbReference type="EMBL" id="KV453854">
    <property type="protein sequence ID" value="ODV84867.1"/>
    <property type="molecule type" value="Genomic_DNA"/>
</dbReference>
<keyword evidence="13" id="KW-1185">Reference proteome</keyword>
<dbReference type="PANTHER" id="PTHR21497">
    <property type="entry name" value="UBIQUITIN LIGASE E3 ALPHA-RELATED"/>
    <property type="match status" value="1"/>
</dbReference>
<dbReference type="GO" id="GO:0000151">
    <property type="term" value="C:ubiquitin ligase complex"/>
    <property type="evidence" value="ECO:0007669"/>
    <property type="project" value="TreeGrafter"/>
</dbReference>
<proteinExistence type="inferred from homology"/>
<dbReference type="InterPro" id="IPR044046">
    <property type="entry name" value="E3_ligase_UBR-like_C"/>
</dbReference>
<comment type="pathway">
    <text evidence="2 10">Protein modification; protein ubiquitination.</text>
</comment>
<dbReference type="InterPro" id="IPR003126">
    <property type="entry name" value="Znf_UBR"/>
</dbReference>
<evidence type="ECO:0000256" key="2">
    <source>
        <dbReference type="ARBA" id="ARBA00004906"/>
    </source>
</evidence>
<comment type="function">
    <text evidence="10">Ubiquitin ligase protein which is a component of the N-end rule pathway. Recognizes and binds to proteins bearing specific N-terminal residues that are destabilizing according to the N-end rule, leading to their ubiquitination and subsequent degradation.</text>
</comment>
<name>A0A1E4SZE1_9ASCO</name>
<evidence type="ECO:0000256" key="8">
    <source>
        <dbReference type="ARBA" id="ARBA00046341"/>
    </source>
</evidence>
<evidence type="ECO:0000256" key="5">
    <source>
        <dbReference type="ARBA" id="ARBA00022771"/>
    </source>
</evidence>
<gene>
    <name evidence="12" type="ORF">CANARDRAFT_28613</name>
</gene>
<dbReference type="Pfam" id="PF02207">
    <property type="entry name" value="zf-UBR"/>
    <property type="match status" value="1"/>
</dbReference>
<dbReference type="STRING" id="983967.A0A1E4SZE1"/>
<keyword evidence="3 10" id="KW-0808">Transferase</keyword>
<evidence type="ECO:0000256" key="4">
    <source>
        <dbReference type="ARBA" id="ARBA00022723"/>
    </source>
</evidence>
<accession>A0A1E4SZE1</accession>
<comment type="catalytic activity">
    <reaction evidence="1 10">
        <text>S-ubiquitinyl-[E2 ubiquitin-conjugating enzyme]-L-cysteine + [acceptor protein]-L-lysine = [E2 ubiquitin-conjugating enzyme]-L-cysteine + N(6)-ubiquitinyl-[acceptor protein]-L-lysine.</text>
        <dbReference type="EC" id="2.3.2.27"/>
    </reaction>
</comment>
<evidence type="ECO:0000313" key="13">
    <source>
        <dbReference type="Proteomes" id="UP000094801"/>
    </source>
</evidence>
<evidence type="ECO:0000256" key="7">
    <source>
        <dbReference type="ARBA" id="ARBA00022833"/>
    </source>
</evidence>
<dbReference type="GO" id="GO:0005737">
    <property type="term" value="C:cytoplasm"/>
    <property type="evidence" value="ECO:0007669"/>
    <property type="project" value="TreeGrafter"/>
</dbReference>
<dbReference type="InterPro" id="IPR042065">
    <property type="entry name" value="E3_ELL-like"/>
</dbReference>
<evidence type="ECO:0000256" key="10">
    <source>
        <dbReference type="RuleBase" id="RU366018"/>
    </source>
</evidence>
<reference evidence="13" key="1">
    <citation type="submission" date="2016-04" db="EMBL/GenBank/DDBJ databases">
        <title>Comparative genomics of biotechnologically important yeasts.</title>
        <authorList>
            <consortium name="DOE Joint Genome Institute"/>
            <person name="Riley R."/>
            <person name="Haridas S."/>
            <person name="Wolfe K.H."/>
            <person name="Lopes M.R."/>
            <person name="Hittinger C.T."/>
            <person name="Goker M."/>
            <person name="Salamov A."/>
            <person name="Wisecaver J."/>
            <person name="Long T.M."/>
            <person name="Aerts A.L."/>
            <person name="Barry K."/>
            <person name="Choi C."/>
            <person name="Clum A."/>
            <person name="Coughlan A.Y."/>
            <person name="Deshpande S."/>
            <person name="Douglass A.P."/>
            <person name="Hanson S.J."/>
            <person name="Klenk H.-P."/>
            <person name="Labutti K."/>
            <person name="Lapidus A."/>
            <person name="Lindquist E."/>
            <person name="Lipzen A."/>
            <person name="Meier-Kolthoff J.P."/>
            <person name="Ohm R.A."/>
            <person name="Otillar R.P."/>
            <person name="Pangilinan J."/>
            <person name="Peng Y."/>
            <person name="Rokas A."/>
            <person name="Rosa C.A."/>
            <person name="Scheuner C."/>
            <person name="Sibirny A.A."/>
            <person name="Slot J.C."/>
            <person name="Stielow J.B."/>
            <person name="Sun H."/>
            <person name="Kurtzman C.P."/>
            <person name="Blackwell M."/>
            <person name="Grigoriev I.V."/>
            <person name="Jeffries T.W."/>
        </authorList>
    </citation>
    <scope>NUCLEOTIDE SEQUENCE [LARGE SCALE GENOMIC DNA]</scope>
    <source>
        <strain evidence="13">NRRL YB-2248</strain>
    </source>
</reference>
<keyword evidence="5 10" id="KW-0863">Zinc-finger</keyword>
<dbReference type="InterPro" id="IPR039164">
    <property type="entry name" value="UBR1-like"/>
</dbReference>
<comment type="similarity">
    <text evidence="8 10">Belongs to the E3 ubiquitin-protein ligase UBR1-like family.</text>
</comment>
<dbReference type="Proteomes" id="UP000094801">
    <property type="component" value="Unassembled WGS sequence"/>
</dbReference>
<dbReference type="FunFam" id="2.10.110.30:FF:000002">
    <property type="entry name" value="Putative e3 ubiquitin-protein ligase ubr3"/>
    <property type="match status" value="1"/>
</dbReference>
<evidence type="ECO:0000313" key="12">
    <source>
        <dbReference type="EMBL" id="ODV84867.1"/>
    </source>
</evidence>
<dbReference type="Gene3D" id="1.10.10.2670">
    <property type="entry name" value="E3 ubiquitin-protein ligase"/>
    <property type="match status" value="1"/>
</dbReference>
<dbReference type="GO" id="GO:0016567">
    <property type="term" value="P:protein ubiquitination"/>
    <property type="evidence" value="ECO:0007669"/>
    <property type="project" value="UniProtKB-UniRule"/>
</dbReference>
<keyword evidence="7 10" id="KW-0862">Zinc</keyword>
<dbReference type="Gene3D" id="2.10.110.30">
    <property type="match status" value="1"/>
</dbReference>
<dbReference type="EC" id="2.3.2.27" evidence="10"/>
<sequence>MEDIQVLRSSPTDELDVLDKENLKRYLAGLPAAHLFTYNRHSRDSLRQTLNRFTGFTENDLQIDMHDHNHYGRPCGRKFRKGEAIFRCLTCGFDETCALCTYCFQEKNHVGHQVRRGIIQRESNGCCDCGDLEAFSDLRCDLYDIPSGKERLLSTDQVSRFCDTLNTALDYVLDVMTHSFTSILPPKTKYDVVGWSENSSLDPLTYHEEDINTKKYVLLLYNDETHQYRDAVQRIRFTTGKVTEFAEMVAQECNDAGKAIVMISSDIDFLLSKQKTLTSTGLSACIRSTRDVFRELMCDEIIDWLSDLSVSQMVKSSKIIRDSICVSLLSNSNWGCQNSPKLNFSFQNRIIETDIEAYEMSLPATRRVSYRGTQANFRTLRWEIPDDVSRECGYSNESGNYTSNSSLFSNEELSRFKLLAIFDIRFSKTIRNKLHDLYMSLLINNLRYKMMITAQYVDIYVELGTMFLSIDREPEFSLLPIFSPQVFTCPTNCSSIVRHGDLSKMLDMVDSFIRTGSTTMSHVGHNKRGLLYSSLKNRKWAHIFMDMTYIMSRNQDVEAFFQNLPYFNQTLKVLGVFQSKPTIKREVNSHVEYESTDYGLYFNGMSVISHFSDNIGKALNKIDSKATSTYLIRLTIEELVRHVFFEFDTSTDPLDTANKKIIRDQEAAIEFHNFSLNGVTTKIVRFDVMNKKLSLLHPIHSLLSWLIEMSRSLNTVDSVMELNQLANEVGTCFNDTEIQFASTRQIMQGDVMKGIFDIPLRTLVLLSQIKVGLWVRNGMSIRNQMNIYKCSGIREFGYTRDLFLLQLFCGLQSTDVSLTTMIDRWCLRSWCERDFKKTGYPQNHLQEMVEEFILFLIHLLTEDMHLHKRTGSEISDLRIKREIIQTLCFGHSSYGKITSEVSDHLSSEKRFFLIFDQCVDEIIPSTSASGNSSYIKEFKTYKLKEELFAEVNPYYIHYSSNKRDDCMKMLKERASKLSNTPIEDVCIPPKLVKWEDSPFRSLIKITCSIHFISILESTLDYSVQDFTGKSETGPEVMLELILHLIHIAVTLPNANEFIANYLKDSEVPAILFDLLTNESYNIFFPRLRAILSIFCSFFNFENDLITKSIPNFNSSIVKKKNKILAKFRKQQQKFADSLVAENSDLMDIDEDEDEFEDENNGWQFPHEHCILCQMPANSDDEPFGIISYILQSNQFRSVPFENKYWFYKSFSGSNNLDEVETEGVSKVHQYLKTVEKNHVVGPGFPSNELACNENHSVLTSCCHGMHFSCYLDFIKTGKSRQLSQITRTIPEDVSRQEFLCPLCKAVNNVFIPVFYSSNKDSFQEKLKSMSISILDPGLDDILAKDTDNLSLIKSELVANVKSKVKPQYWFIKEEDENDLIQADSKSFQALNHSLSVLALLSLPFDGISAIITKTIESMEISLRGTAYEQGLAPLLIYQLSNQTITSLRVWSQLRELIRCTETVTSTSDKYSKSFLTYPERLLGLLRNICYDDDLLYSGEDYFKLLVGAEEVQSIGLDFSKLIHICYLKHLKQSLMITMIKLQTMNFDTGYCKVDDLQDLEYGSDKLNQIWQTFTGTPCFGGGVMYSMLIKLMTPFLRKCLIYAFVRFPSINGGMLPDLSMFELECDKLCSVMNLPTVNQVLEEMPLSEFANVAIENKHKLNKAKLSYPGRIKLATLPLRLSELFSEYYNNVSKKPYDPAICLFCCSVVDLQTANYGDRIGSCNAHATWECINGGIGMFLIPRNNCILLLNKKKGSFFESPYIDDHGENDEDSKKGHDLHLSIAKYDEFMKVVWLQHNIPNQISRKLESQIDIGGWQTL</sequence>
<evidence type="ECO:0000256" key="1">
    <source>
        <dbReference type="ARBA" id="ARBA00000900"/>
    </source>
</evidence>
<evidence type="ECO:0000256" key="3">
    <source>
        <dbReference type="ARBA" id="ARBA00022679"/>
    </source>
</evidence>
<dbReference type="PROSITE" id="PS51157">
    <property type="entry name" value="ZF_UBR"/>
    <property type="match status" value="1"/>
</dbReference>
<dbReference type="PANTHER" id="PTHR21497:SF24">
    <property type="entry name" value="E3 UBIQUITIN-PROTEIN LIGASE UBR1"/>
    <property type="match status" value="1"/>
</dbReference>
<feature type="zinc finger region" description="UBR-type" evidence="9">
    <location>
        <begin position="73"/>
        <end position="145"/>
    </location>
</feature>
<dbReference type="GO" id="GO:0061630">
    <property type="term" value="F:ubiquitin protein ligase activity"/>
    <property type="evidence" value="ECO:0007669"/>
    <property type="project" value="UniProtKB-UniRule"/>
</dbReference>
<dbReference type="UniPathway" id="UPA00143"/>
<dbReference type="Pfam" id="PF22960">
    <property type="entry name" value="WHD_UBR1"/>
    <property type="match status" value="1"/>
</dbReference>